<evidence type="ECO:0000256" key="6">
    <source>
        <dbReference type="ARBA" id="ARBA00022882"/>
    </source>
</evidence>
<evidence type="ECO:0000256" key="11">
    <source>
        <dbReference type="ARBA" id="ARBA00023303"/>
    </source>
</evidence>
<keyword evidence="7" id="KW-0630">Potassium</keyword>
<keyword evidence="9" id="KW-0406">Ion transport</keyword>
<dbReference type="Pfam" id="PF00520">
    <property type="entry name" value="Ion_trans"/>
    <property type="match status" value="1"/>
</dbReference>
<reference evidence="15" key="2">
    <citation type="submission" date="2017-09" db="EMBL/GenBank/DDBJ databases">
        <authorList>
            <person name="Perez-Cataluna A."/>
            <person name="Figueras M.J."/>
            <person name="Salas-Masso N."/>
        </authorList>
    </citation>
    <scope>NUCLEOTIDE SEQUENCE</scope>
    <source>
        <strain evidence="15">CECT 7727</strain>
    </source>
</reference>
<evidence type="ECO:0000259" key="13">
    <source>
        <dbReference type="Pfam" id="PF00520"/>
    </source>
</evidence>
<keyword evidence="11" id="KW-0407">Ion channel</keyword>
<dbReference type="SUPFAM" id="SSF81324">
    <property type="entry name" value="Voltage-gated potassium channels"/>
    <property type="match status" value="1"/>
</dbReference>
<dbReference type="InterPro" id="IPR005821">
    <property type="entry name" value="Ion_trans_dom"/>
</dbReference>
<evidence type="ECO:0000313" key="16">
    <source>
        <dbReference type="Proteomes" id="UP000224740"/>
    </source>
</evidence>
<comment type="subcellular location">
    <subcellularLocation>
        <location evidence="1">Membrane</location>
        <topology evidence="1">Multi-pass membrane protein</topology>
    </subcellularLocation>
</comment>
<gene>
    <name evidence="14" type="ORF">AMRN_1197</name>
    <name evidence="15" type="ORF">CPH92_04815</name>
</gene>
<evidence type="ECO:0000313" key="15">
    <source>
        <dbReference type="EMBL" id="PHO15894.1"/>
    </source>
</evidence>
<keyword evidence="5" id="KW-0631">Potassium channel</keyword>
<evidence type="ECO:0000256" key="5">
    <source>
        <dbReference type="ARBA" id="ARBA00022826"/>
    </source>
</evidence>
<feature type="transmembrane region" description="Helical" evidence="12">
    <location>
        <begin position="82"/>
        <end position="102"/>
    </location>
</feature>
<evidence type="ECO:0000256" key="9">
    <source>
        <dbReference type="ARBA" id="ARBA00023065"/>
    </source>
</evidence>
<accession>A0A347TK12</accession>
<sequence length="244" mass="28662">MNLKSQLYLIFEDPSKHKYGYFLQVAIYINIIVSIVVMFLETEKSLNEYFDLFKTINMVNIFIFTLEYVLRVYSINKNKLKYMLTPLMIVDLIVLLPFYLTFFNIDLGFLRGLRIIRIFKLFRLAKFNEFDKIITEILKEKKEEFLYIVIAIFILLFTLTPLVYFVETKAQPEVFTSMSTTLWWSVTTFTTVGYGDMYPITTIGRMLTTVVSALGIAFYAIPGSIFTSSLLDKINEKRKEKDNE</sequence>
<evidence type="ECO:0000256" key="1">
    <source>
        <dbReference type="ARBA" id="ARBA00004141"/>
    </source>
</evidence>
<organism evidence="14 17">
    <name type="scientific">Malaciobacter marinus</name>
    <dbReference type="NCBI Taxonomy" id="505249"/>
    <lineage>
        <taxon>Bacteria</taxon>
        <taxon>Pseudomonadati</taxon>
        <taxon>Campylobacterota</taxon>
        <taxon>Epsilonproteobacteria</taxon>
        <taxon>Campylobacterales</taxon>
        <taxon>Arcobacteraceae</taxon>
        <taxon>Malaciobacter</taxon>
    </lineage>
</organism>
<dbReference type="EMBL" id="NXAO01000018">
    <property type="protein sequence ID" value="PHO15894.1"/>
    <property type="molecule type" value="Genomic_DNA"/>
</dbReference>
<dbReference type="GO" id="GO:0001508">
    <property type="term" value="P:action potential"/>
    <property type="evidence" value="ECO:0007669"/>
    <property type="project" value="TreeGrafter"/>
</dbReference>
<dbReference type="AlphaFoldDB" id="A0A347TK12"/>
<keyword evidence="2" id="KW-0813">Transport</keyword>
<keyword evidence="10 12" id="KW-0472">Membrane</keyword>
<dbReference type="Proteomes" id="UP000264693">
    <property type="component" value="Chromosome"/>
</dbReference>
<dbReference type="RefSeq" id="WP_099310620.1">
    <property type="nucleotide sequence ID" value="NZ_CP032101.1"/>
</dbReference>
<dbReference type="PANTHER" id="PTHR11537">
    <property type="entry name" value="VOLTAGE-GATED POTASSIUM CHANNEL"/>
    <property type="match status" value="1"/>
</dbReference>
<feature type="transmembrane region" description="Helical" evidence="12">
    <location>
        <begin position="21"/>
        <end position="40"/>
    </location>
</feature>
<dbReference type="EMBL" id="CP032101">
    <property type="protein sequence ID" value="AXX86940.1"/>
    <property type="molecule type" value="Genomic_DNA"/>
</dbReference>
<evidence type="ECO:0000256" key="2">
    <source>
        <dbReference type="ARBA" id="ARBA00022448"/>
    </source>
</evidence>
<reference evidence="16" key="1">
    <citation type="submission" date="2017-09" db="EMBL/GenBank/DDBJ databases">
        <title>Arcobacter canalis sp. nov., a new species isolated from a water canal contaminated with urban sewage.</title>
        <authorList>
            <person name="Perez-Cataluna A."/>
            <person name="Salas-Masso N."/>
            <person name="Figueras M.J."/>
        </authorList>
    </citation>
    <scope>NUCLEOTIDE SEQUENCE [LARGE SCALE GENOMIC DNA]</scope>
    <source>
        <strain evidence="16">CECT 7727</strain>
    </source>
</reference>
<keyword evidence="4 12" id="KW-0812">Transmembrane</keyword>
<evidence type="ECO:0000256" key="3">
    <source>
        <dbReference type="ARBA" id="ARBA00022538"/>
    </source>
</evidence>
<dbReference type="InterPro" id="IPR027359">
    <property type="entry name" value="Volt_channel_dom_sf"/>
</dbReference>
<dbReference type="PRINTS" id="PR00169">
    <property type="entry name" value="KCHANNEL"/>
</dbReference>
<proteinExistence type="predicted"/>
<dbReference type="Proteomes" id="UP000224740">
    <property type="component" value="Unassembled WGS sequence"/>
</dbReference>
<evidence type="ECO:0000256" key="4">
    <source>
        <dbReference type="ARBA" id="ARBA00022692"/>
    </source>
</evidence>
<reference evidence="14 17" key="3">
    <citation type="submission" date="2018-08" db="EMBL/GenBank/DDBJ databases">
        <title>Complete genome of the Arcobacter marinus type strain JCM 15502.</title>
        <authorList>
            <person name="Miller W.G."/>
            <person name="Yee E."/>
            <person name="Huynh S."/>
            <person name="Parker C.T."/>
        </authorList>
    </citation>
    <scope>NUCLEOTIDE SEQUENCE [LARGE SCALE GENOMIC DNA]</scope>
    <source>
        <strain evidence="14 17">JCM 15502</strain>
    </source>
</reference>
<evidence type="ECO:0000256" key="12">
    <source>
        <dbReference type="SAM" id="Phobius"/>
    </source>
</evidence>
<name>A0A347TK12_9BACT</name>
<feature type="domain" description="Ion transport" evidence="13">
    <location>
        <begin position="22"/>
        <end position="219"/>
    </location>
</feature>
<dbReference type="PANTHER" id="PTHR11537:SF254">
    <property type="entry name" value="POTASSIUM VOLTAGE-GATED CHANNEL PROTEIN SHAB"/>
    <property type="match status" value="1"/>
</dbReference>
<dbReference type="GO" id="GO:0005249">
    <property type="term" value="F:voltage-gated potassium channel activity"/>
    <property type="evidence" value="ECO:0007669"/>
    <property type="project" value="InterPro"/>
</dbReference>
<feature type="transmembrane region" description="Helical" evidence="12">
    <location>
        <begin position="145"/>
        <end position="166"/>
    </location>
</feature>
<dbReference type="GO" id="GO:0008076">
    <property type="term" value="C:voltage-gated potassium channel complex"/>
    <property type="evidence" value="ECO:0007669"/>
    <property type="project" value="InterPro"/>
</dbReference>
<keyword evidence="8 12" id="KW-1133">Transmembrane helix</keyword>
<evidence type="ECO:0000256" key="7">
    <source>
        <dbReference type="ARBA" id="ARBA00022958"/>
    </source>
</evidence>
<keyword evidence="6" id="KW-0851">Voltage-gated channel</keyword>
<feature type="transmembrane region" description="Helical" evidence="12">
    <location>
        <begin position="52"/>
        <end position="70"/>
    </location>
</feature>
<dbReference type="Gene3D" id="1.10.287.70">
    <property type="match status" value="1"/>
</dbReference>
<evidence type="ECO:0000256" key="10">
    <source>
        <dbReference type="ARBA" id="ARBA00023136"/>
    </source>
</evidence>
<dbReference type="Gene3D" id="1.20.120.350">
    <property type="entry name" value="Voltage-gated potassium channels. Chain C"/>
    <property type="match status" value="1"/>
</dbReference>
<evidence type="ECO:0000313" key="17">
    <source>
        <dbReference type="Proteomes" id="UP000264693"/>
    </source>
</evidence>
<keyword evidence="3" id="KW-0633">Potassium transport</keyword>
<keyword evidence="16" id="KW-1185">Reference proteome</keyword>
<evidence type="ECO:0000313" key="14">
    <source>
        <dbReference type="EMBL" id="AXX86940.1"/>
    </source>
</evidence>
<protein>
    <submittedName>
        <fullName evidence="14">Ion transporter</fullName>
    </submittedName>
</protein>
<feature type="transmembrane region" description="Helical" evidence="12">
    <location>
        <begin position="206"/>
        <end position="231"/>
    </location>
</feature>
<evidence type="ECO:0000256" key="8">
    <source>
        <dbReference type="ARBA" id="ARBA00022989"/>
    </source>
</evidence>
<dbReference type="KEGG" id="amar:AMRN_1197"/>
<dbReference type="InterPro" id="IPR028325">
    <property type="entry name" value="VG_K_chnl"/>
</dbReference>